<organism evidence="1 2">
    <name type="scientific">Armillaria gallica</name>
    <name type="common">Bulbous honey fungus</name>
    <name type="synonym">Armillaria bulbosa</name>
    <dbReference type="NCBI Taxonomy" id="47427"/>
    <lineage>
        <taxon>Eukaryota</taxon>
        <taxon>Fungi</taxon>
        <taxon>Dikarya</taxon>
        <taxon>Basidiomycota</taxon>
        <taxon>Agaricomycotina</taxon>
        <taxon>Agaricomycetes</taxon>
        <taxon>Agaricomycetidae</taxon>
        <taxon>Agaricales</taxon>
        <taxon>Marasmiineae</taxon>
        <taxon>Physalacriaceae</taxon>
        <taxon>Armillaria</taxon>
    </lineage>
</organism>
<evidence type="ECO:0000313" key="1">
    <source>
        <dbReference type="EMBL" id="PBK80619.1"/>
    </source>
</evidence>
<dbReference type="InParanoid" id="A0A2H3CC26"/>
<keyword evidence="2" id="KW-1185">Reference proteome</keyword>
<sequence>MAETIHAPIDFLASLPSKYDWLKNFSSELSTLSTHRDNMPLRATLNASIRNVDEAAKKIEADINTVRSALAYLERQKAYVKQINADYRATYSPIRALPSDILIEIFLQTRDPPRPYVTRLGDSFPGSFWVSDVNNGPWRLGQVCGAWRHIVTQACPQLWSTMVVSFSWDTRRKKGVIQLLDTALNRSRQYPLSIQFFHEARKQFHLDDANTGMMCFRLLMKQSYRWRHIYFDMPEYIYSVLSPIQGHVPLLESLHLTLGAKYSIPVRDPWTGAFAQAPSLKIVKFTDLSRNMNVNLPFSQIISFSDTRPYESHELTRHFLSVLRDCPQLQSFEYLSSDFRHDTPPFFELSPRVRNPKVHTLSACDCSFLRSLELPSLKQMELATWTESCDHAGSNVFCPPGALESLKVMIFNSGCSLTKLTISHTRLNDHLVGILRLSRTLSELKIKIVAWTAPVDDDALRAVVLSLAEVDDRGQHCVVPCLCSLSIEACNFEYRPRYQATFLDRKFVEMISSRVKMIGPWLHSLNVVLQGQLEWSLTGRDEDRLNLLSKDGLQVCLEMDDDDDSDSDSDDLGFGF</sequence>
<name>A0A2H3CC26_ARMGA</name>
<dbReference type="AlphaFoldDB" id="A0A2H3CC26"/>
<dbReference type="OMA" id="DANTGMM"/>
<evidence type="ECO:0008006" key="3">
    <source>
        <dbReference type="Google" id="ProtNLM"/>
    </source>
</evidence>
<dbReference type="SUPFAM" id="SSF52047">
    <property type="entry name" value="RNI-like"/>
    <property type="match status" value="1"/>
</dbReference>
<reference evidence="2" key="1">
    <citation type="journal article" date="2017" name="Nat. Ecol. Evol.">
        <title>Genome expansion and lineage-specific genetic innovations in the forest pathogenic fungi Armillaria.</title>
        <authorList>
            <person name="Sipos G."/>
            <person name="Prasanna A.N."/>
            <person name="Walter M.C."/>
            <person name="O'Connor E."/>
            <person name="Balint B."/>
            <person name="Krizsan K."/>
            <person name="Kiss B."/>
            <person name="Hess J."/>
            <person name="Varga T."/>
            <person name="Slot J."/>
            <person name="Riley R."/>
            <person name="Boka B."/>
            <person name="Rigling D."/>
            <person name="Barry K."/>
            <person name="Lee J."/>
            <person name="Mihaltcheva S."/>
            <person name="LaButti K."/>
            <person name="Lipzen A."/>
            <person name="Waldron R."/>
            <person name="Moloney N.M."/>
            <person name="Sperisen C."/>
            <person name="Kredics L."/>
            <person name="Vagvoelgyi C."/>
            <person name="Patrignani A."/>
            <person name="Fitzpatrick D."/>
            <person name="Nagy I."/>
            <person name="Doyle S."/>
            <person name="Anderson J.B."/>
            <person name="Grigoriev I.V."/>
            <person name="Gueldener U."/>
            <person name="Muensterkoetter M."/>
            <person name="Nagy L.G."/>
        </authorList>
    </citation>
    <scope>NUCLEOTIDE SEQUENCE [LARGE SCALE GENOMIC DNA]</scope>
    <source>
        <strain evidence="2">Ar21-2</strain>
    </source>
</reference>
<proteinExistence type="predicted"/>
<evidence type="ECO:0000313" key="2">
    <source>
        <dbReference type="Proteomes" id="UP000217790"/>
    </source>
</evidence>
<protein>
    <recommendedName>
        <fullName evidence="3">F-box domain-containing protein</fullName>
    </recommendedName>
</protein>
<accession>A0A2H3CC26</accession>
<gene>
    <name evidence="1" type="ORF">ARMGADRAFT_1068875</name>
</gene>
<dbReference type="EMBL" id="KZ293742">
    <property type="protein sequence ID" value="PBK80619.1"/>
    <property type="molecule type" value="Genomic_DNA"/>
</dbReference>
<dbReference type="OrthoDB" id="2838379at2759"/>
<dbReference type="Proteomes" id="UP000217790">
    <property type="component" value="Unassembled WGS sequence"/>
</dbReference>